<dbReference type="EMBL" id="CAJOBD010001096">
    <property type="protein sequence ID" value="CAF3759829.1"/>
    <property type="molecule type" value="Genomic_DNA"/>
</dbReference>
<evidence type="ECO:0000313" key="2">
    <source>
        <dbReference type="Proteomes" id="UP000663836"/>
    </source>
</evidence>
<evidence type="ECO:0000313" key="1">
    <source>
        <dbReference type="EMBL" id="CAF3759829.1"/>
    </source>
</evidence>
<comment type="caution">
    <text evidence="1">The sequence shown here is derived from an EMBL/GenBank/DDBJ whole genome shotgun (WGS) entry which is preliminary data.</text>
</comment>
<dbReference type="AlphaFoldDB" id="A0A818YZN0"/>
<dbReference type="Proteomes" id="UP000663836">
    <property type="component" value="Unassembled WGS sequence"/>
</dbReference>
<name>A0A818YZN0_9BILA</name>
<proteinExistence type="predicted"/>
<sequence length="142" mass="16548">MQIYIIALGAIKDIDAMQELNNIPADIKLIKWKSLFQINCASIRKQIKESLFVHDNLAHIEFLGRIHQDNVKKFLDVQYYIKLDKIDEGEGCVKEISLLSSLCHRMFYMRGLINDARVQLRLAKQHYNDASLINPYHFPTCI</sequence>
<organism evidence="1 2">
    <name type="scientific">Rotaria sordida</name>
    <dbReference type="NCBI Taxonomy" id="392033"/>
    <lineage>
        <taxon>Eukaryota</taxon>
        <taxon>Metazoa</taxon>
        <taxon>Spiralia</taxon>
        <taxon>Gnathifera</taxon>
        <taxon>Rotifera</taxon>
        <taxon>Eurotatoria</taxon>
        <taxon>Bdelloidea</taxon>
        <taxon>Philodinida</taxon>
        <taxon>Philodinidae</taxon>
        <taxon>Rotaria</taxon>
    </lineage>
</organism>
<accession>A0A818YZN0</accession>
<gene>
    <name evidence="1" type="ORF">JBS370_LOCUS13056</name>
</gene>
<reference evidence="1" key="1">
    <citation type="submission" date="2021-02" db="EMBL/GenBank/DDBJ databases">
        <authorList>
            <person name="Nowell W R."/>
        </authorList>
    </citation>
    <scope>NUCLEOTIDE SEQUENCE</scope>
</reference>
<protein>
    <submittedName>
        <fullName evidence="1">Uncharacterized protein</fullName>
    </submittedName>
</protein>